<name>A0A8C2YNG2_CHILA</name>
<keyword evidence="5" id="KW-1185">Reference proteome</keyword>
<sequence>RYLDLLKDPNVIKSQDVFTVIRYISYNSYGKTMAWNWIQLNWDYLVNRFTINDRTLGRIVTIAEPFNTELQLWEMKSFFAKYSEAGAGEQPRQQVLETVENNIEWLKQNRNAIREWFFDLPKNG</sequence>
<keyword evidence="2" id="KW-0031">Aminopeptidase</keyword>
<organism evidence="4 5">
    <name type="scientific">Chinchilla lanigera</name>
    <name type="common">Long-tailed chinchilla</name>
    <name type="synonym">Chinchilla villidera</name>
    <dbReference type="NCBI Taxonomy" id="34839"/>
    <lineage>
        <taxon>Eukaryota</taxon>
        <taxon>Metazoa</taxon>
        <taxon>Chordata</taxon>
        <taxon>Craniata</taxon>
        <taxon>Vertebrata</taxon>
        <taxon>Euteleostomi</taxon>
        <taxon>Mammalia</taxon>
        <taxon>Eutheria</taxon>
        <taxon>Euarchontoglires</taxon>
        <taxon>Glires</taxon>
        <taxon>Rodentia</taxon>
        <taxon>Hystricomorpha</taxon>
        <taxon>Chinchillidae</taxon>
        <taxon>Chinchilla</taxon>
    </lineage>
</organism>
<dbReference type="GO" id="GO:0006508">
    <property type="term" value="P:proteolysis"/>
    <property type="evidence" value="ECO:0007669"/>
    <property type="project" value="TreeGrafter"/>
</dbReference>
<dbReference type="GO" id="GO:0005886">
    <property type="term" value="C:plasma membrane"/>
    <property type="evidence" value="ECO:0007669"/>
    <property type="project" value="TreeGrafter"/>
</dbReference>
<protein>
    <recommendedName>
        <fullName evidence="3">ERAP1-like C-terminal domain-containing protein</fullName>
    </recommendedName>
</protein>
<accession>A0A8C2YNG2</accession>
<dbReference type="OMA" id="RNAIREW"/>
<dbReference type="GO" id="GO:0008270">
    <property type="term" value="F:zinc ion binding"/>
    <property type="evidence" value="ECO:0007669"/>
    <property type="project" value="TreeGrafter"/>
</dbReference>
<evidence type="ECO:0000259" key="3">
    <source>
        <dbReference type="Pfam" id="PF11838"/>
    </source>
</evidence>
<dbReference type="InterPro" id="IPR024571">
    <property type="entry name" value="ERAP1-like_C_dom"/>
</dbReference>
<dbReference type="GO" id="GO:0043171">
    <property type="term" value="P:peptide catabolic process"/>
    <property type="evidence" value="ECO:0007669"/>
    <property type="project" value="TreeGrafter"/>
</dbReference>
<dbReference type="Gene3D" id="1.25.50.20">
    <property type="match status" value="1"/>
</dbReference>
<dbReference type="Ensembl" id="ENSCLAT00000011694.1">
    <property type="protein sequence ID" value="ENSCLAP00000011557.1"/>
    <property type="gene ID" value="ENSCLAG00000007968.1"/>
</dbReference>
<dbReference type="Pfam" id="PF11838">
    <property type="entry name" value="ERAP1_C"/>
    <property type="match status" value="1"/>
</dbReference>
<dbReference type="GO" id="GO:0042277">
    <property type="term" value="F:peptide binding"/>
    <property type="evidence" value="ECO:0007669"/>
    <property type="project" value="TreeGrafter"/>
</dbReference>
<reference evidence="4" key="2">
    <citation type="submission" date="2025-09" db="UniProtKB">
        <authorList>
            <consortium name="Ensembl"/>
        </authorList>
    </citation>
    <scope>IDENTIFICATION</scope>
</reference>
<dbReference type="Proteomes" id="UP000694398">
    <property type="component" value="Unassembled WGS sequence"/>
</dbReference>
<evidence type="ECO:0000313" key="5">
    <source>
        <dbReference type="Proteomes" id="UP000694398"/>
    </source>
</evidence>
<evidence type="ECO:0000256" key="1">
    <source>
        <dbReference type="ARBA" id="ARBA00010136"/>
    </source>
</evidence>
<dbReference type="GO" id="GO:0070006">
    <property type="term" value="F:metalloaminopeptidase activity"/>
    <property type="evidence" value="ECO:0007669"/>
    <property type="project" value="TreeGrafter"/>
</dbReference>
<proteinExistence type="inferred from homology"/>
<evidence type="ECO:0000256" key="2">
    <source>
        <dbReference type="ARBA" id="ARBA00022438"/>
    </source>
</evidence>
<keyword evidence="2" id="KW-0645">Protease</keyword>
<dbReference type="PANTHER" id="PTHR11533">
    <property type="entry name" value="PROTEASE M1 ZINC METALLOPROTEASE"/>
    <property type="match status" value="1"/>
</dbReference>
<keyword evidence="2" id="KW-0378">Hydrolase</keyword>
<dbReference type="GO" id="GO:0005615">
    <property type="term" value="C:extracellular space"/>
    <property type="evidence" value="ECO:0007669"/>
    <property type="project" value="TreeGrafter"/>
</dbReference>
<reference evidence="4" key="1">
    <citation type="submission" date="2025-08" db="UniProtKB">
        <authorList>
            <consortium name="Ensembl"/>
        </authorList>
    </citation>
    <scope>IDENTIFICATION</scope>
</reference>
<evidence type="ECO:0000313" key="4">
    <source>
        <dbReference type="Ensembl" id="ENSCLAP00000011557.1"/>
    </source>
</evidence>
<feature type="domain" description="ERAP1-like C-terminal" evidence="3">
    <location>
        <begin position="1"/>
        <end position="100"/>
    </location>
</feature>
<dbReference type="AlphaFoldDB" id="A0A8C2YNG2"/>
<dbReference type="PANTHER" id="PTHR11533:SF276">
    <property type="entry name" value="GLUTAMYL AMINOPEPTIDASE"/>
    <property type="match status" value="1"/>
</dbReference>
<dbReference type="InterPro" id="IPR050344">
    <property type="entry name" value="Peptidase_M1_aminopeptidases"/>
</dbReference>
<dbReference type="GO" id="GO:0005737">
    <property type="term" value="C:cytoplasm"/>
    <property type="evidence" value="ECO:0007669"/>
    <property type="project" value="TreeGrafter"/>
</dbReference>
<comment type="similarity">
    <text evidence="1">Belongs to the peptidase M1 family.</text>
</comment>
<dbReference type="GO" id="GO:0008217">
    <property type="term" value="P:regulation of blood pressure"/>
    <property type="evidence" value="ECO:0007669"/>
    <property type="project" value="TreeGrafter"/>
</dbReference>
<dbReference type="GeneTree" id="ENSGT00940000156946"/>